<protein>
    <submittedName>
        <fullName evidence="2">(diamondback moth) hypothetical protein</fullName>
    </submittedName>
</protein>
<dbReference type="InterPro" id="IPR000299">
    <property type="entry name" value="FERM_domain"/>
</dbReference>
<accession>A0A8S4FE12</accession>
<dbReference type="Gene3D" id="3.10.20.90">
    <property type="entry name" value="Phosphatidylinositol 3-kinase Catalytic Subunit, Chain A, domain 1"/>
    <property type="match status" value="1"/>
</dbReference>
<feature type="domain" description="FERM" evidence="1">
    <location>
        <begin position="33"/>
        <end position="93"/>
    </location>
</feature>
<dbReference type="EMBL" id="CAJHNJ030000031">
    <property type="protein sequence ID" value="CAG9125433.1"/>
    <property type="molecule type" value="Genomic_DNA"/>
</dbReference>
<dbReference type="PROSITE" id="PS50057">
    <property type="entry name" value="FERM_3"/>
    <property type="match status" value="1"/>
</dbReference>
<dbReference type="InterPro" id="IPR029071">
    <property type="entry name" value="Ubiquitin-like_domsf"/>
</dbReference>
<proteinExistence type="predicted"/>
<keyword evidence="3" id="KW-1185">Reference proteome</keyword>
<sequence length="93" mass="10530">MIESVSRRAFSSSSGTYNVRASELARESKLNILNVTVYFLDDTQHCFQIEKKAKGVQLLEQVFHHLELVEKDYFGLQYTENGSPPSATNTDVT</sequence>
<evidence type="ECO:0000313" key="3">
    <source>
        <dbReference type="Proteomes" id="UP000653454"/>
    </source>
</evidence>
<dbReference type="Proteomes" id="UP000653454">
    <property type="component" value="Unassembled WGS sequence"/>
</dbReference>
<dbReference type="GO" id="GO:0005085">
    <property type="term" value="F:guanyl-nucleotide exchange factor activity"/>
    <property type="evidence" value="ECO:0007669"/>
    <property type="project" value="TreeGrafter"/>
</dbReference>
<dbReference type="InterPro" id="IPR018979">
    <property type="entry name" value="FERM_N"/>
</dbReference>
<dbReference type="Pfam" id="PF09379">
    <property type="entry name" value="FERM_N"/>
    <property type="match status" value="1"/>
</dbReference>
<dbReference type="InterPro" id="IPR051835">
    <property type="entry name" value="RAC1-GEF"/>
</dbReference>
<dbReference type="PANTHER" id="PTHR45858:SF5">
    <property type="entry name" value="MOESIN_EZRIN_RADIXIN HOMOLOG 1"/>
    <property type="match status" value="1"/>
</dbReference>
<dbReference type="AlphaFoldDB" id="A0A8S4FE12"/>
<reference evidence="2" key="1">
    <citation type="submission" date="2020-11" db="EMBL/GenBank/DDBJ databases">
        <authorList>
            <person name="Whiteford S."/>
        </authorList>
    </citation>
    <scope>NUCLEOTIDE SEQUENCE</scope>
</reference>
<comment type="caution">
    <text evidence="2">The sequence shown here is derived from an EMBL/GenBank/DDBJ whole genome shotgun (WGS) entry which is preliminary data.</text>
</comment>
<evidence type="ECO:0000313" key="2">
    <source>
        <dbReference type="EMBL" id="CAG9125433.1"/>
    </source>
</evidence>
<name>A0A8S4FE12_PLUXY</name>
<dbReference type="SUPFAM" id="SSF54236">
    <property type="entry name" value="Ubiquitin-like"/>
    <property type="match status" value="1"/>
</dbReference>
<organism evidence="2 3">
    <name type="scientific">Plutella xylostella</name>
    <name type="common">Diamondback moth</name>
    <name type="synonym">Plutella maculipennis</name>
    <dbReference type="NCBI Taxonomy" id="51655"/>
    <lineage>
        <taxon>Eukaryota</taxon>
        <taxon>Metazoa</taxon>
        <taxon>Ecdysozoa</taxon>
        <taxon>Arthropoda</taxon>
        <taxon>Hexapoda</taxon>
        <taxon>Insecta</taxon>
        <taxon>Pterygota</taxon>
        <taxon>Neoptera</taxon>
        <taxon>Endopterygota</taxon>
        <taxon>Lepidoptera</taxon>
        <taxon>Glossata</taxon>
        <taxon>Ditrysia</taxon>
        <taxon>Yponomeutoidea</taxon>
        <taxon>Plutellidae</taxon>
        <taxon>Plutella</taxon>
    </lineage>
</organism>
<dbReference type="PANTHER" id="PTHR45858">
    <property type="entry name" value="FERM DOMAIN CONTAINING PROTEIN"/>
    <property type="match status" value="1"/>
</dbReference>
<evidence type="ECO:0000259" key="1">
    <source>
        <dbReference type="PROSITE" id="PS50057"/>
    </source>
</evidence>
<gene>
    <name evidence="2" type="ORF">PLXY2_LOCUS8368</name>
</gene>